<dbReference type="Proteomes" id="UP000183039">
    <property type="component" value="Unassembled WGS sequence"/>
</dbReference>
<dbReference type="OrthoDB" id="2184325at2"/>
<sequence>MDKNLFSLRMKVEEAEEDFNSLKKKAGEIPFAYEECQKAINRQKEIWERVLHYSKGTDSERQVYQKLDELEEKQRELTKVFSIADEEIEDELTDRKAVYEKAELLYEETRKEDSNENNV</sequence>
<organism evidence="3 5">
    <name type="scientific">Enterococcus silesiacus</name>
    <dbReference type="NCBI Taxonomy" id="332949"/>
    <lineage>
        <taxon>Bacteria</taxon>
        <taxon>Bacillati</taxon>
        <taxon>Bacillota</taxon>
        <taxon>Bacilli</taxon>
        <taxon>Lactobacillales</taxon>
        <taxon>Enterococcaceae</taxon>
        <taxon>Enterococcus</taxon>
    </lineage>
</organism>
<reference evidence="3 5" key="1">
    <citation type="submission" date="2014-12" db="EMBL/GenBank/DDBJ databases">
        <title>Draft genome sequences of 29 type strains of Enterococci.</title>
        <authorList>
            <person name="Zhong Z."/>
            <person name="Sun Z."/>
            <person name="Liu W."/>
            <person name="Zhang W."/>
            <person name="Zhang H."/>
        </authorList>
    </citation>
    <scope>NUCLEOTIDE SEQUENCE [LARGE SCALE GENOMIC DNA]</scope>
    <source>
        <strain evidence="3 5">DSM 22801</strain>
    </source>
</reference>
<dbReference type="Proteomes" id="UP000065511">
    <property type="component" value="Chromosome"/>
</dbReference>
<keyword evidence="1" id="KW-0175">Coiled coil</keyword>
<reference evidence="2 4" key="2">
    <citation type="submission" date="2015-12" db="EMBL/GenBank/DDBJ databases">
        <authorList>
            <person name="Lauer A."/>
            <person name="Humrighouse B."/>
            <person name="Loparev V."/>
            <person name="Shewmaker P.L."/>
            <person name="Whitney A.M."/>
            <person name="McLaughlin R.W."/>
        </authorList>
    </citation>
    <scope>NUCLEOTIDE SEQUENCE [LARGE SCALE GENOMIC DNA]</scope>
    <source>
        <strain evidence="2 4">LMG 23085</strain>
    </source>
</reference>
<keyword evidence="4" id="KW-1185">Reference proteome</keyword>
<evidence type="ECO:0000256" key="1">
    <source>
        <dbReference type="SAM" id="Coils"/>
    </source>
</evidence>
<proteinExistence type="predicted"/>
<dbReference type="EMBL" id="CP013614">
    <property type="protein sequence ID" value="ALS02489.1"/>
    <property type="molecule type" value="Genomic_DNA"/>
</dbReference>
<dbReference type="KEGG" id="ess:ATZ33_14205"/>
<evidence type="ECO:0000313" key="2">
    <source>
        <dbReference type="EMBL" id="ALS02489.1"/>
    </source>
</evidence>
<evidence type="ECO:0008006" key="6">
    <source>
        <dbReference type="Google" id="ProtNLM"/>
    </source>
</evidence>
<evidence type="ECO:0000313" key="4">
    <source>
        <dbReference type="Proteomes" id="UP000065511"/>
    </source>
</evidence>
<gene>
    <name evidence="2" type="ORF">ATZ33_14205</name>
    <name evidence="3" type="ORF">RV15_GL000203</name>
</gene>
<accession>A0A0S3KEL6</accession>
<evidence type="ECO:0000313" key="3">
    <source>
        <dbReference type="EMBL" id="OJG93601.1"/>
    </source>
</evidence>
<protein>
    <recommendedName>
        <fullName evidence="6">Type III secretion protein</fullName>
    </recommendedName>
</protein>
<feature type="coiled-coil region" evidence="1">
    <location>
        <begin position="60"/>
        <end position="87"/>
    </location>
</feature>
<evidence type="ECO:0000313" key="5">
    <source>
        <dbReference type="Proteomes" id="UP000183039"/>
    </source>
</evidence>
<name>A0A0S3KEL6_9ENTE</name>
<dbReference type="RefSeq" id="WP_071876190.1">
    <property type="nucleotide sequence ID" value="NZ_JXLC01000001.1"/>
</dbReference>
<dbReference type="EMBL" id="JXLC01000001">
    <property type="protein sequence ID" value="OJG93601.1"/>
    <property type="molecule type" value="Genomic_DNA"/>
</dbReference>
<dbReference type="AlphaFoldDB" id="A0A0S3KEL6"/>